<dbReference type="AlphaFoldDB" id="A0AAV4SDW7"/>
<protein>
    <submittedName>
        <fullName evidence="1">Uncharacterized protein</fullName>
    </submittedName>
</protein>
<proteinExistence type="predicted"/>
<comment type="caution">
    <text evidence="1">The sequence shown here is derived from an EMBL/GenBank/DDBJ whole genome shotgun (WGS) entry which is preliminary data.</text>
</comment>
<name>A0AAV4SDW7_CAEEX</name>
<reference evidence="1 2" key="1">
    <citation type="submission" date="2021-06" db="EMBL/GenBank/DDBJ databases">
        <title>Caerostris extrusa draft genome.</title>
        <authorList>
            <person name="Kono N."/>
            <person name="Arakawa K."/>
        </authorList>
    </citation>
    <scope>NUCLEOTIDE SEQUENCE [LARGE SCALE GENOMIC DNA]</scope>
</reference>
<keyword evidence="2" id="KW-1185">Reference proteome</keyword>
<gene>
    <name evidence="1" type="ORF">CEXT_91231</name>
</gene>
<dbReference type="Proteomes" id="UP001054945">
    <property type="component" value="Unassembled WGS sequence"/>
</dbReference>
<evidence type="ECO:0000313" key="1">
    <source>
        <dbReference type="EMBL" id="GIY31870.1"/>
    </source>
</evidence>
<accession>A0AAV4SDW7</accession>
<sequence>MSAKCLQLKGIQELSGCIRRDIETNWWLPRVFLCVKSNIRLGSNFPPGGLSVVQIPDTYLGPDTCQTTENVQKTESQRIYTASEL</sequence>
<dbReference type="EMBL" id="BPLR01009428">
    <property type="protein sequence ID" value="GIY31870.1"/>
    <property type="molecule type" value="Genomic_DNA"/>
</dbReference>
<evidence type="ECO:0000313" key="2">
    <source>
        <dbReference type="Proteomes" id="UP001054945"/>
    </source>
</evidence>
<organism evidence="1 2">
    <name type="scientific">Caerostris extrusa</name>
    <name type="common">Bark spider</name>
    <name type="synonym">Caerostris bankana</name>
    <dbReference type="NCBI Taxonomy" id="172846"/>
    <lineage>
        <taxon>Eukaryota</taxon>
        <taxon>Metazoa</taxon>
        <taxon>Ecdysozoa</taxon>
        <taxon>Arthropoda</taxon>
        <taxon>Chelicerata</taxon>
        <taxon>Arachnida</taxon>
        <taxon>Araneae</taxon>
        <taxon>Araneomorphae</taxon>
        <taxon>Entelegynae</taxon>
        <taxon>Araneoidea</taxon>
        <taxon>Araneidae</taxon>
        <taxon>Caerostris</taxon>
    </lineage>
</organism>